<dbReference type="Pfam" id="PF14257">
    <property type="entry name" value="DUF4349"/>
    <property type="match status" value="1"/>
</dbReference>
<evidence type="ECO:0000259" key="3">
    <source>
        <dbReference type="Pfam" id="PF14257"/>
    </source>
</evidence>
<dbReference type="EMBL" id="JASCXW010000067">
    <property type="protein sequence ID" value="MDI6453790.1"/>
    <property type="molecule type" value="Genomic_DNA"/>
</dbReference>
<reference evidence="4" key="1">
    <citation type="submission" date="2023-05" db="EMBL/GenBank/DDBJ databases">
        <title>Mariniplasma microaerophilum sp. nov., a novel anaerobic mollicute isolated from terrestrial mud volcano, Taman Peninsula, Russia.</title>
        <authorList>
            <person name="Khomyakova M.A."/>
            <person name="Merkel A.Y."/>
            <person name="Slobodkin A.I."/>
        </authorList>
    </citation>
    <scope>NUCLEOTIDE SEQUENCE</scope>
    <source>
        <strain evidence="4">M4Ah</strain>
    </source>
</reference>
<evidence type="ECO:0000313" key="5">
    <source>
        <dbReference type="Proteomes" id="UP001431532"/>
    </source>
</evidence>
<dbReference type="AlphaFoldDB" id="A0AAW6UAA5"/>
<feature type="chain" id="PRO_5043577464" evidence="2">
    <location>
        <begin position="22"/>
        <end position="266"/>
    </location>
</feature>
<proteinExistence type="predicted"/>
<organism evidence="4 5">
    <name type="scientific">Peloplasma aerotolerans</name>
    <dbReference type="NCBI Taxonomy" id="3044389"/>
    <lineage>
        <taxon>Bacteria</taxon>
        <taxon>Bacillati</taxon>
        <taxon>Mycoplasmatota</taxon>
        <taxon>Mollicutes</taxon>
        <taxon>Acholeplasmatales</taxon>
        <taxon>Acholeplasmataceae</taxon>
        <taxon>Peloplasma</taxon>
    </lineage>
</organism>
<protein>
    <submittedName>
        <fullName evidence="4">DUF4349 domain-containing protein</fullName>
    </submittedName>
</protein>
<name>A0AAW6UAA5_9MOLU</name>
<dbReference type="RefSeq" id="WP_282840242.1">
    <property type="nucleotide sequence ID" value="NZ_JASCXW010000067.1"/>
</dbReference>
<feature type="transmembrane region" description="Helical" evidence="1">
    <location>
        <begin position="226"/>
        <end position="250"/>
    </location>
</feature>
<keyword evidence="5" id="KW-1185">Reference proteome</keyword>
<dbReference type="Proteomes" id="UP001431532">
    <property type="component" value="Unassembled WGS sequence"/>
</dbReference>
<keyword evidence="1" id="KW-0812">Transmembrane</keyword>
<feature type="domain" description="DUF4349" evidence="3">
    <location>
        <begin position="47"/>
        <end position="248"/>
    </location>
</feature>
<evidence type="ECO:0000313" key="4">
    <source>
        <dbReference type="EMBL" id="MDI6453790.1"/>
    </source>
</evidence>
<keyword evidence="1" id="KW-1133">Transmembrane helix</keyword>
<comment type="caution">
    <text evidence="4">The sequence shown here is derived from an EMBL/GenBank/DDBJ whole genome shotgun (WGS) entry which is preliminary data.</text>
</comment>
<sequence>MKKLFLLLIVITFISFLSACSAEGGFDDLGPDDQDQIILTSNGVPERKIIYTVNSTFDVNNLNQSVTTLKGLVENDEWFDYENISSTGASFKVRIKTERLDNFIEDLNVNFQVRSFNKQGRDVSLEYQNKTNRITSLNLQIARLHELYEDATFSNMLTINQQLSDLEVELMALEGELSVFDSLVDYSEVNITFYGSVVITRSPFFNRLGNGFVNGTKAVLVVLDGLFIVVANVIPFILVFGPVGYGIYYFRKRYVIKKKSKKEQGE</sequence>
<evidence type="ECO:0000256" key="2">
    <source>
        <dbReference type="SAM" id="SignalP"/>
    </source>
</evidence>
<gene>
    <name evidence="4" type="ORF">QJ521_09515</name>
</gene>
<evidence type="ECO:0000256" key="1">
    <source>
        <dbReference type="SAM" id="Phobius"/>
    </source>
</evidence>
<feature type="signal peptide" evidence="2">
    <location>
        <begin position="1"/>
        <end position="21"/>
    </location>
</feature>
<dbReference type="PROSITE" id="PS51257">
    <property type="entry name" value="PROKAR_LIPOPROTEIN"/>
    <property type="match status" value="1"/>
</dbReference>
<keyword evidence="1" id="KW-0472">Membrane</keyword>
<keyword evidence="2" id="KW-0732">Signal</keyword>
<dbReference type="InterPro" id="IPR025645">
    <property type="entry name" value="DUF4349"/>
</dbReference>
<accession>A0AAW6UAA5</accession>